<protein>
    <submittedName>
        <fullName evidence="2">Uncharacterized protein</fullName>
    </submittedName>
</protein>
<gene>
    <name evidence="2" type="ORF">G3561_15565</name>
    <name evidence="3" type="ORF">GCE86_19625</name>
</gene>
<dbReference type="EMBL" id="JAAHBZ010000005">
    <property type="protein sequence ID" value="NES28958.1"/>
    <property type="molecule type" value="Genomic_DNA"/>
</dbReference>
<evidence type="ECO:0000313" key="2">
    <source>
        <dbReference type="EMBL" id="NES28958.1"/>
    </source>
</evidence>
<evidence type="ECO:0000313" key="5">
    <source>
        <dbReference type="Proteomes" id="UP000477779"/>
    </source>
</evidence>
<dbReference type="Proteomes" id="UP000402241">
    <property type="component" value="Chromosome"/>
</dbReference>
<dbReference type="AlphaFoldDB" id="A0AAJ2ZH96"/>
<dbReference type="RefSeq" id="WP_154228299.1">
    <property type="nucleotide sequence ID" value="NZ_CP045309.1"/>
</dbReference>
<reference evidence="3 4" key="1">
    <citation type="submission" date="2019-10" db="EMBL/GenBank/DDBJ databases">
        <title>Genome Sequence of Micromonospora terminaliae DSM 101760.</title>
        <authorList>
            <person name="Guo L."/>
        </authorList>
    </citation>
    <scope>NUCLEOTIDE SEQUENCE [LARGE SCALE GENOMIC DNA]</scope>
    <source>
        <strain evidence="3 4">DSM 101760</strain>
    </source>
</reference>
<organism evidence="2 5">
    <name type="scientific">Micromonospora terminaliae</name>
    <dbReference type="NCBI Taxonomy" id="1914461"/>
    <lineage>
        <taxon>Bacteria</taxon>
        <taxon>Bacillati</taxon>
        <taxon>Actinomycetota</taxon>
        <taxon>Actinomycetes</taxon>
        <taxon>Micromonosporales</taxon>
        <taxon>Micromonosporaceae</taxon>
        <taxon>Micromonospora</taxon>
    </lineage>
</organism>
<evidence type="ECO:0000256" key="1">
    <source>
        <dbReference type="SAM" id="MobiDB-lite"/>
    </source>
</evidence>
<feature type="region of interest" description="Disordered" evidence="1">
    <location>
        <begin position="105"/>
        <end position="131"/>
    </location>
</feature>
<reference evidence="2 5" key="2">
    <citation type="submission" date="2020-02" db="EMBL/GenBank/DDBJ databases">
        <title>WGS of Micromonospora spp. isolated from hot spring.</title>
        <authorList>
            <person name="Thawai C."/>
        </authorList>
    </citation>
    <scope>NUCLEOTIDE SEQUENCE [LARGE SCALE GENOMIC DNA]</scope>
    <source>
        <strain evidence="2 5">TMS7</strain>
    </source>
</reference>
<proteinExistence type="predicted"/>
<accession>A0AAJ2ZH96</accession>
<feature type="compositionally biased region" description="Low complexity" evidence="1">
    <location>
        <begin position="105"/>
        <end position="116"/>
    </location>
</feature>
<dbReference type="EMBL" id="CP045309">
    <property type="protein sequence ID" value="QGL49024.1"/>
    <property type="molecule type" value="Genomic_DNA"/>
</dbReference>
<evidence type="ECO:0000313" key="3">
    <source>
        <dbReference type="EMBL" id="QGL49024.1"/>
    </source>
</evidence>
<keyword evidence="4" id="KW-1185">Reference proteome</keyword>
<name>A0AAJ2ZH96_9ACTN</name>
<evidence type="ECO:0000313" key="4">
    <source>
        <dbReference type="Proteomes" id="UP000402241"/>
    </source>
</evidence>
<dbReference type="Proteomes" id="UP000477779">
    <property type="component" value="Unassembled WGS sequence"/>
</dbReference>
<sequence length="188" mass="20050">MHDGAVTLTDDEHRRRELAQSVQADGWFALTADVADCLALARAEEDPRGRRQITALMLVGDPIDSSTLKRFPIGSITTTVNMVPPPGIDPDVMEPLAAAARKALASATAAPAEPAPSGRPRLTRPDGTDPDGFYRAVAEAYREGVAQSRAVAPMIAEEAGVPIPTVHRWIGEARRRGFLPPARKGRAG</sequence>